<comment type="caution">
    <text evidence="1">The sequence shown here is derived from an EMBL/GenBank/DDBJ whole genome shotgun (WGS) entry which is preliminary data.</text>
</comment>
<dbReference type="EMBL" id="CYGY02000113">
    <property type="protein sequence ID" value="SIT51260.1"/>
    <property type="molecule type" value="Genomic_DNA"/>
</dbReference>
<evidence type="ECO:0008006" key="3">
    <source>
        <dbReference type="Google" id="ProtNLM"/>
    </source>
</evidence>
<dbReference type="Proteomes" id="UP000195569">
    <property type="component" value="Unassembled WGS sequence"/>
</dbReference>
<dbReference type="Pfam" id="PF11746">
    <property type="entry name" value="DUF3303"/>
    <property type="match status" value="1"/>
</dbReference>
<gene>
    <name evidence="1" type="ORF">BN2476_1130001</name>
</gene>
<name>A0A1N7SV28_9BURK</name>
<protein>
    <recommendedName>
        <fullName evidence="3">DUF3303 domain-containing protein</fullName>
    </recommendedName>
</protein>
<accession>A0A1N7SV28</accession>
<evidence type="ECO:0000313" key="2">
    <source>
        <dbReference type="Proteomes" id="UP000195569"/>
    </source>
</evidence>
<dbReference type="OrthoDB" id="9801877at2"/>
<reference evidence="1" key="1">
    <citation type="submission" date="2016-12" db="EMBL/GenBank/DDBJ databases">
        <authorList>
            <person name="Moulin L."/>
        </authorList>
    </citation>
    <scope>NUCLEOTIDE SEQUENCE [LARGE SCALE GENOMIC DNA]</scope>
    <source>
        <strain evidence="1">STM 7183</strain>
    </source>
</reference>
<organism evidence="1 2">
    <name type="scientific">Paraburkholderia piptadeniae</name>
    <dbReference type="NCBI Taxonomy" id="1701573"/>
    <lineage>
        <taxon>Bacteria</taxon>
        <taxon>Pseudomonadati</taxon>
        <taxon>Pseudomonadota</taxon>
        <taxon>Betaproteobacteria</taxon>
        <taxon>Burkholderiales</taxon>
        <taxon>Burkholderiaceae</taxon>
        <taxon>Paraburkholderia</taxon>
    </lineage>
</organism>
<proteinExistence type="predicted"/>
<dbReference type="AlphaFoldDB" id="A0A1N7SV28"/>
<dbReference type="RefSeq" id="WP_087739774.1">
    <property type="nucleotide sequence ID" value="NZ_CYGY02000113.1"/>
</dbReference>
<evidence type="ECO:0000313" key="1">
    <source>
        <dbReference type="EMBL" id="SIT51260.1"/>
    </source>
</evidence>
<keyword evidence="2" id="KW-1185">Reference proteome</keyword>
<dbReference type="InterPro" id="IPR021734">
    <property type="entry name" value="DUF3303"/>
</dbReference>
<sequence length="96" mass="10328">MKFIVQWNGQPTAQQSAIERFMKTGGALPPDGIKMLGRWHSIGELSGCAIIEAESTAPMAAWMLQWGDIFEFTISPAVTDEELGAALGAYQAQAGK</sequence>